<keyword evidence="3" id="KW-1185">Reference proteome</keyword>
<organism evidence="2 3">
    <name type="scientific">Nocardioides cavernaquae</name>
    <dbReference type="NCBI Taxonomy" id="2321396"/>
    <lineage>
        <taxon>Bacteria</taxon>
        <taxon>Bacillati</taxon>
        <taxon>Actinomycetota</taxon>
        <taxon>Actinomycetes</taxon>
        <taxon>Propionibacteriales</taxon>
        <taxon>Nocardioidaceae</taxon>
        <taxon>Nocardioides</taxon>
    </lineage>
</organism>
<reference evidence="3" key="1">
    <citation type="submission" date="2018-09" db="EMBL/GenBank/DDBJ databases">
        <authorList>
            <person name="Zhu H."/>
        </authorList>
    </citation>
    <scope>NUCLEOTIDE SEQUENCE [LARGE SCALE GENOMIC DNA]</scope>
    <source>
        <strain evidence="3">K1W22B-1</strain>
    </source>
</reference>
<evidence type="ECO:0000313" key="3">
    <source>
        <dbReference type="Proteomes" id="UP000276542"/>
    </source>
</evidence>
<accession>A0A3A5HBR3</accession>
<sequence length="1015" mass="104373">MVHVLALVLVLSGVIAVLHRSGVVDLPGRDDTPRLESWAFPSVLNVVGPQTTSVGGSVPLLASSYGASPAKRVRLFDGARQVGQSDGVGTAGAVRLDFPALSVGSHLVHIEVESTDGEISRSVPVAIAVAPGAQRKAQPKAQPKAHPKAQPKAHQAPGQTQSPEPDQDFIPVPVQVFDGEGAKDVAARLGLPADQLVVSRRKAIALVAPDAGVAAITGSSAVVDVPDLPARLALTAEPTGCGVELKAANRSGEVTFWHSSSSIPGWAEVSGATRDRAAIKLLAAGPHLFHATDDEGVSGQVQVTVPASCAERAGWKGNASIVNGILKTPAGAGWLLLSVDGRPWLRVPQSPSQSLPLYPGANVAAYLPALDGHRLDLEVWKGTKEFENPPTEPLATGSLTVPEGVRLADIVGEPSALTLTSADISNYPPVIDTGHDHRSIDFSWQAASSRVDRVVWQVIAGPIDPNDLSLVPPGLIAAGIADADGGTAKDGGRAGTFSIDTAKIPLDASEPLSSEYDATPAQPGVAQILAPPIDAASAPTLAGAKYGKITPVTDLGSAVMNPVTLPREGDEVHVRVLTDPKNPWAASAPVTLRMPTHETKSSQVSVTLDEVRVDAGRAPYAPAMGCVYVDVPWQGTQLRPEMPNGMFQTAEAWDSYYEKSSIAAASAYYPVSGVHCPGEFAPAECDDLICGAIEFVVDAAGVVVGFIIEAVSLVSYVYNGVINAVVEAIAKYNPLCVGLGAAGGDDEACATVVGIATRAAVTAALASVGLPPALPSGDALVAAASGEFAQLGADLMASAGIPCEEVKAPPGFGAALDQASSALDAPKVGNAAEDPCLAVATLLLDSVRDQVGAEAMSTVGSASGLPSFPGVEGFTMTPDPRAELQPLRVDVKAHLTKASADGTGVVCKVRVVMPNTSGQFRSIPPWGSWVFGMREQTPIDGKGAWAGGSALGVNRNSYADAVAQLQPRTVDVQVEAASGCTFEPRVVAATIRPAEPDLDKFVTSIATPEVVVVSD</sequence>
<dbReference type="Proteomes" id="UP000276542">
    <property type="component" value="Unassembled WGS sequence"/>
</dbReference>
<evidence type="ECO:0000256" key="1">
    <source>
        <dbReference type="SAM" id="MobiDB-lite"/>
    </source>
</evidence>
<dbReference type="EMBL" id="QYRP01000002">
    <property type="protein sequence ID" value="RJS45480.1"/>
    <property type="molecule type" value="Genomic_DNA"/>
</dbReference>
<proteinExistence type="predicted"/>
<gene>
    <name evidence="2" type="ORF">D4739_04090</name>
</gene>
<comment type="caution">
    <text evidence="2">The sequence shown here is derived from an EMBL/GenBank/DDBJ whole genome shotgun (WGS) entry which is preliminary data.</text>
</comment>
<dbReference type="AlphaFoldDB" id="A0A3A5HBR3"/>
<name>A0A3A5HBR3_9ACTN</name>
<evidence type="ECO:0000313" key="2">
    <source>
        <dbReference type="EMBL" id="RJS45480.1"/>
    </source>
</evidence>
<feature type="region of interest" description="Disordered" evidence="1">
    <location>
        <begin position="132"/>
        <end position="170"/>
    </location>
</feature>
<protein>
    <submittedName>
        <fullName evidence="2">Uncharacterized protein</fullName>
    </submittedName>
</protein>